<feature type="domain" description="RNase H type-1" evidence="1">
    <location>
        <begin position="1"/>
        <end position="67"/>
    </location>
</feature>
<dbReference type="InterPro" id="IPR002156">
    <property type="entry name" value="RNaseH_domain"/>
</dbReference>
<keyword evidence="3" id="KW-1185">Reference proteome</keyword>
<dbReference type="OrthoDB" id="2976650at2759"/>
<dbReference type="HOGENOM" id="CLU_044484_3_0_1"/>
<dbReference type="InterPro" id="IPR036397">
    <property type="entry name" value="RNaseH_sf"/>
</dbReference>
<evidence type="ECO:0000313" key="3">
    <source>
        <dbReference type="Proteomes" id="UP000053593"/>
    </source>
</evidence>
<evidence type="ECO:0000313" key="2">
    <source>
        <dbReference type="EMBL" id="KIK61876.1"/>
    </source>
</evidence>
<proteinExistence type="predicted"/>
<sequence>MHVINTIKKARAIEDGGYENLPNGQLVRAVIASFRERMAPVYVKWVKGHTGHPRNEGADEMAKIALTKGKASFINLRPCSTLTVTGSKLSALTQSQAYKAIMNLRDRNRKKRRRAEINIMRAQNCTEDRFEYIPTEERIWESMRSKEYDQKIRDFLWKITHDAYWTGTHWLRENMPSSMKERAICKFCNEIEDMDHILTKCDAPGQTQLWNLTRNLWEIKKSDLEWFKPTLGDIIGCGMARIYGHHKDKPHPGHSRLWRIIIAETAYLIWTLRCRRVIEFEGARHFTEEELIGHWKKAINSRLELDCNMTKSDTELKQSPTHLC</sequence>
<dbReference type="InterPro" id="IPR012337">
    <property type="entry name" value="RNaseH-like_sf"/>
</dbReference>
<dbReference type="EMBL" id="KN834769">
    <property type="protein sequence ID" value="KIK61876.1"/>
    <property type="molecule type" value="Genomic_DNA"/>
</dbReference>
<protein>
    <recommendedName>
        <fullName evidence="1">RNase H type-1 domain-containing protein</fullName>
    </recommendedName>
</protein>
<gene>
    <name evidence="2" type="ORF">GYMLUDRAFT_58521</name>
</gene>
<name>A0A0D0C132_9AGAR</name>
<dbReference type="AlphaFoldDB" id="A0A0D0C132"/>
<dbReference type="Proteomes" id="UP000053593">
    <property type="component" value="Unassembled WGS sequence"/>
</dbReference>
<organism evidence="2 3">
    <name type="scientific">Collybiopsis luxurians FD-317 M1</name>
    <dbReference type="NCBI Taxonomy" id="944289"/>
    <lineage>
        <taxon>Eukaryota</taxon>
        <taxon>Fungi</taxon>
        <taxon>Dikarya</taxon>
        <taxon>Basidiomycota</taxon>
        <taxon>Agaricomycotina</taxon>
        <taxon>Agaricomycetes</taxon>
        <taxon>Agaricomycetidae</taxon>
        <taxon>Agaricales</taxon>
        <taxon>Marasmiineae</taxon>
        <taxon>Omphalotaceae</taxon>
        <taxon>Collybiopsis</taxon>
        <taxon>Collybiopsis luxurians</taxon>
    </lineage>
</organism>
<dbReference type="SUPFAM" id="SSF53098">
    <property type="entry name" value="Ribonuclease H-like"/>
    <property type="match status" value="1"/>
</dbReference>
<dbReference type="PROSITE" id="PS50879">
    <property type="entry name" value="RNASE_H_1"/>
    <property type="match status" value="1"/>
</dbReference>
<dbReference type="Gene3D" id="3.30.420.10">
    <property type="entry name" value="Ribonuclease H-like superfamily/Ribonuclease H"/>
    <property type="match status" value="1"/>
</dbReference>
<dbReference type="GO" id="GO:0004523">
    <property type="term" value="F:RNA-DNA hybrid ribonuclease activity"/>
    <property type="evidence" value="ECO:0007669"/>
    <property type="project" value="InterPro"/>
</dbReference>
<evidence type="ECO:0000259" key="1">
    <source>
        <dbReference type="PROSITE" id="PS50879"/>
    </source>
</evidence>
<accession>A0A0D0C132</accession>
<reference evidence="2 3" key="1">
    <citation type="submission" date="2014-04" db="EMBL/GenBank/DDBJ databases">
        <title>Evolutionary Origins and Diversification of the Mycorrhizal Mutualists.</title>
        <authorList>
            <consortium name="DOE Joint Genome Institute"/>
            <consortium name="Mycorrhizal Genomics Consortium"/>
            <person name="Kohler A."/>
            <person name="Kuo A."/>
            <person name="Nagy L.G."/>
            <person name="Floudas D."/>
            <person name="Copeland A."/>
            <person name="Barry K.W."/>
            <person name="Cichocki N."/>
            <person name="Veneault-Fourrey C."/>
            <person name="LaButti K."/>
            <person name="Lindquist E.A."/>
            <person name="Lipzen A."/>
            <person name="Lundell T."/>
            <person name="Morin E."/>
            <person name="Murat C."/>
            <person name="Riley R."/>
            <person name="Ohm R."/>
            <person name="Sun H."/>
            <person name="Tunlid A."/>
            <person name="Henrissat B."/>
            <person name="Grigoriev I.V."/>
            <person name="Hibbett D.S."/>
            <person name="Martin F."/>
        </authorList>
    </citation>
    <scope>NUCLEOTIDE SEQUENCE [LARGE SCALE GENOMIC DNA]</scope>
    <source>
        <strain evidence="2 3">FD-317 M1</strain>
    </source>
</reference>
<dbReference type="GO" id="GO:0003676">
    <property type="term" value="F:nucleic acid binding"/>
    <property type="evidence" value="ECO:0007669"/>
    <property type="project" value="InterPro"/>
</dbReference>